<feature type="domain" description="THUMP" evidence="3">
    <location>
        <begin position="202"/>
        <end position="308"/>
    </location>
</feature>
<dbReference type="EMBL" id="JAEPQZ010000006">
    <property type="protein sequence ID" value="KAG2179754.1"/>
    <property type="molecule type" value="Genomic_DNA"/>
</dbReference>
<evidence type="ECO:0000313" key="5">
    <source>
        <dbReference type="Proteomes" id="UP000654370"/>
    </source>
</evidence>
<evidence type="ECO:0000313" key="4">
    <source>
        <dbReference type="EMBL" id="KAG2179754.1"/>
    </source>
</evidence>
<dbReference type="InterPro" id="IPR040183">
    <property type="entry name" value="THUMPD1-like"/>
</dbReference>
<protein>
    <recommendedName>
        <fullName evidence="3">THUMP domain-containing protein</fullName>
    </recommendedName>
</protein>
<dbReference type="SUPFAM" id="SSF143437">
    <property type="entry name" value="THUMP domain-like"/>
    <property type="match status" value="1"/>
</dbReference>
<feature type="region of interest" description="Disordered" evidence="2">
    <location>
        <begin position="1"/>
        <end position="63"/>
    </location>
</feature>
<dbReference type="SMART" id="SM00981">
    <property type="entry name" value="THUMP"/>
    <property type="match status" value="1"/>
</dbReference>
<dbReference type="OrthoDB" id="367221at2759"/>
<proteinExistence type="predicted"/>
<dbReference type="Gene3D" id="3.30.2300.10">
    <property type="entry name" value="THUMP superfamily"/>
    <property type="match status" value="1"/>
</dbReference>
<dbReference type="InterPro" id="IPR004114">
    <property type="entry name" value="THUMP_dom"/>
</dbReference>
<dbReference type="GO" id="GO:0006400">
    <property type="term" value="P:tRNA modification"/>
    <property type="evidence" value="ECO:0007669"/>
    <property type="project" value="InterPro"/>
</dbReference>
<name>A0A8H7UHY5_MORIS</name>
<gene>
    <name evidence="4" type="ORF">INT43_003537</name>
</gene>
<evidence type="ECO:0000259" key="3">
    <source>
        <dbReference type="PROSITE" id="PS51165"/>
    </source>
</evidence>
<organism evidence="4 5">
    <name type="scientific">Mortierella isabellina</name>
    <name type="common">Filamentous fungus</name>
    <name type="synonym">Umbelopsis isabellina</name>
    <dbReference type="NCBI Taxonomy" id="91625"/>
    <lineage>
        <taxon>Eukaryota</taxon>
        <taxon>Fungi</taxon>
        <taxon>Fungi incertae sedis</taxon>
        <taxon>Mucoromycota</taxon>
        <taxon>Mucoromycotina</taxon>
        <taxon>Umbelopsidomycetes</taxon>
        <taxon>Umbelopsidales</taxon>
        <taxon>Umbelopsidaceae</taxon>
        <taxon>Umbelopsis</taxon>
    </lineage>
</organism>
<feature type="compositionally biased region" description="Basic and acidic residues" evidence="2">
    <location>
        <begin position="1"/>
        <end position="18"/>
    </location>
</feature>
<sequence length="327" mass="37320">MEKAVDKRRLSCEDHSDSLESASSKKLKGSDATEESPATDAQATELNAPAKSDNKQRKNTTPIHRGKFKSRWLSKHSSLLKRSRNANGLLISCVVGCETRALGQVQQFLLHYIPKLFPDHKTIWDRVDEELDVDESFITERTDDEAQKEKDDKADNVEKKDKLIEAVDCGCSGLLFLRFRVDVLPTVFISTLIDYLKSLSAEDRRREIQKTSHCSRWIPIDNICNSFLEDISKTFDVMKQTYFTNEQTLQQKVAIVCEVRNNERLNKQDIIKTVAPLLPTTLKVDLKSPDIVIFVSVFKSVCGMSILPKYYELKKYNIPNICESVPE</sequence>
<dbReference type="Pfam" id="PF02926">
    <property type="entry name" value="THUMP"/>
    <property type="match status" value="1"/>
</dbReference>
<keyword evidence="5" id="KW-1185">Reference proteome</keyword>
<dbReference type="PANTHER" id="PTHR13452:SF10">
    <property type="entry name" value="THUMP DOMAIN-CONTAINING PROTEIN 1"/>
    <property type="match status" value="1"/>
</dbReference>
<evidence type="ECO:0000256" key="2">
    <source>
        <dbReference type="SAM" id="MobiDB-lite"/>
    </source>
</evidence>
<dbReference type="GO" id="GO:0003723">
    <property type="term" value="F:RNA binding"/>
    <property type="evidence" value="ECO:0007669"/>
    <property type="project" value="UniProtKB-UniRule"/>
</dbReference>
<dbReference type="PROSITE" id="PS51165">
    <property type="entry name" value="THUMP"/>
    <property type="match status" value="1"/>
</dbReference>
<keyword evidence="1" id="KW-0694">RNA-binding</keyword>
<evidence type="ECO:0000256" key="1">
    <source>
        <dbReference type="PROSITE-ProRule" id="PRU00529"/>
    </source>
</evidence>
<comment type="caution">
    <text evidence="4">The sequence shown here is derived from an EMBL/GenBank/DDBJ whole genome shotgun (WGS) entry which is preliminary data.</text>
</comment>
<accession>A0A8H7UHY5</accession>
<dbReference type="PANTHER" id="PTHR13452">
    <property type="entry name" value="THUMP DOMAIN CONTAINING PROTEIN 1-RELATED"/>
    <property type="match status" value="1"/>
</dbReference>
<dbReference type="AlphaFoldDB" id="A0A8H7UHY5"/>
<dbReference type="CDD" id="cd11717">
    <property type="entry name" value="THUMP_THUMPD1_like"/>
    <property type="match status" value="1"/>
</dbReference>
<reference evidence="4" key="1">
    <citation type="submission" date="2020-12" db="EMBL/GenBank/DDBJ databases">
        <title>Metabolic potential, ecology and presence of endohyphal bacteria is reflected in genomic diversity of Mucoromycotina.</title>
        <authorList>
            <person name="Muszewska A."/>
            <person name="Okrasinska A."/>
            <person name="Steczkiewicz K."/>
            <person name="Drgas O."/>
            <person name="Orlowska M."/>
            <person name="Perlinska-Lenart U."/>
            <person name="Aleksandrzak-Piekarczyk T."/>
            <person name="Szatraj K."/>
            <person name="Zielenkiewicz U."/>
            <person name="Pilsyk S."/>
            <person name="Malc E."/>
            <person name="Mieczkowski P."/>
            <person name="Kruszewska J.S."/>
            <person name="Biernat P."/>
            <person name="Pawlowska J."/>
        </authorList>
    </citation>
    <scope>NUCLEOTIDE SEQUENCE</scope>
    <source>
        <strain evidence="4">WA0000067209</strain>
    </source>
</reference>
<dbReference type="Proteomes" id="UP000654370">
    <property type="component" value="Unassembled WGS sequence"/>
</dbReference>